<dbReference type="EMBL" id="NHMK01000021">
    <property type="protein sequence ID" value="OWL94842.1"/>
    <property type="molecule type" value="Genomic_DNA"/>
</dbReference>
<protein>
    <recommendedName>
        <fullName evidence="7">Peptidase M3A/M3B catalytic domain-containing protein</fullName>
    </recommendedName>
</protein>
<reference evidence="8 9" key="1">
    <citation type="submission" date="2017-05" db="EMBL/GenBank/DDBJ databases">
        <title>De novo genome assembly of Deniococcus indicus strain DR1.</title>
        <authorList>
            <person name="Chauhan D."/>
            <person name="Yennamalli R.M."/>
            <person name="Priyadarshini R."/>
        </authorList>
    </citation>
    <scope>NUCLEOTIDE SEQUENCE [LARGE SCALE GENOMIC DNA]</scope>
    <source>
        <strain evidence="8 9">DR1</strain>
    </source>
</reference>
<keyword evidence="5 6" id="KW-0482">Metalloprotease</keyword>
<comment type="caution">
    <text evidence="8">The sequence shown here is derived from an EMBL/GenBank/DDBJ whole genome shotgun (WGS) entry which is preliminary data.</text>
</comment>
<dbReference type="Gene3D" id="1.10.1370.30">
    <property type="match status" value="1"/>
</dbReference>
<dbReference type="GO" id="GO:0046872">
    <property type="term" value="F:metal ion binding"/>
    <property type="evidence" value="ECO:0007669"/>
    <property type="project" value="UniProtKB-UniRule"/>
</dbReference>
<gene>
    <name evidence="8" type="ORF">CBQ26_14130</name>
</gene>
<name>A0A246BHV2_9DEIO</name>
<evidence type="ECO:0000259" key="7">
    <source>
        <dbReference type="Pfam" id="PF01432"/>
    </source>
</evidence>
<evidence type="ECO:0000313" key="8">
    <source>
        <dbReference type="EMBL" id="OWL94842.1"/>
    </source>
</evidence>
<dbReference type="GO" id="GO:0006508">
    <property type="term" value="P:proteolysis"/>
    <property type="evidence" value="ECO:0007669"/>
    <property type="project" value="UniProtKB-KW"/>
</dbReference>
<evidence type="ECO:0000256" key="6">
    <source>
        <dbReference type="RuleBase" id="RU003435"/>
    </source>
</evidence>
<keyword evidence="1 6" id="KW-0645">Protease</keyword>
<keyword evidence="2 6" id="KW-0479">Metal-binding</keyword>
<dbReference type="InterPro" id="IPR001567">
    <property type="entry name" value="Pept_M3A_M3B_dom"/>
</dbReference>
<dbReference type="Proteomes" id="UP000197208">
    <property type="component" value="Unassembled WGS sequence"/>
</dbReference>
<comment type="cofactor">
    <cofactor evidence="6">
        <name>Zn(2+)</name>
        <dbReference type="ChEBI" id="CHEBI:29105"/>
    </cofactor>
    <text evidence="6">Binds 1 zinc ion.</text>
</comment>
<dbReference type="SUPFAM" id="SSF55486">
    <property type="entry name" value="Metalloproteases ('zincins'), catalytic domain"/>
    <property type="match status" value="1"/>
</dbReference>
<evidence type="ECO:0000256" key="5">
    <source>
        <dbReference type="ARBA" id="ARBA00023049"/>
    </source>
</evidence>
<evidence type="ECO:0000256" key="2">
    <source>
        <dbReference type="ARBA" id="ARBA00022723"/>
    </source>
</evidence>
<dbReference type="RefSeq" id="WP_088249290.1">
    <property type="nucleotide sequence ID" value="NZ_NHMK01000021.1"/>
</dbReference>
<keyword evidence="4 6" id="KW-0862">Zinc</keyword>
<feature type="domain" description="Peptidase M3A/M3B catalytic" evidence="7">
    <location>
        <begin position="157"/>
        <end position="533"/>
    </location>
</feature>
<comment type="similarity">
    <text evidence="6">Belongs to the peptidase M3 family.</text>
</comment>
<dbReference type="OrthoDB" id="72592at2"/>
<evidence type="ECO:0000256" key="3">
    <source>
        <dbReference type="ARBA" id="ARBA00022801"/>
    </source>
</evidence>
<keyword evidence="9" id="KW-1185">Reference proteome</keyword>
<evidence type="ECO:0000256" key="1">
    <source>
        <dbReference type="ARBA" id="ARBA00022670"/>
    </source>
</evidence>
<organism evidence="8 9">
    <name type="scientific">Deinococcus indicus</name>
    <dbReference type="NCBI Taxonomy" id="223556"/>
    <lineage>
        <taxon>Bacteria</taxon>
        <taxon>Thermotogati</taxon>
        <taxon>Deinococcota</taxon>
        <taxon>Deinococci</taxon>
        <taxon>Deinococcales</taxon>
        <taxon>Deinococcaceae</taxon>
        <taxon>Deinococcus</taxon>
    </lineage>
</organism>
<dbReference type="AlphaFoldDB" id="A0A246BHV2"/>
<sequence>MSTPLEDLDARAQALMDDHRALIEVTGDQSTLPSWFKTWSHLKMRVQTLWIEQIVGQYQRPGDQTTDALHKRFTQYWLPELEQLDSRLREQAVQTGVESVNPAVSRLIASAPPPSPRMAELNQEFSRLTKQYQDVVSQHHFELGRTVLTMADADRLLRESQDRNEREAVWHAVKAVELASAPGLDDLFEKILSVRRAMAVEAGHPNYAAYIWQDRQDTIAGTEELLRTISDVYRDVDTSLHNHRAKVLGVTALRPWDLRVALVEPKSFDLPLDQYVPTALKVLNSLDAQFGEVVRQIQRHDGFDLAPRPGKPNGNICAHFMAEGRSVLVCNFTGGVNLFRGLLHEVGHAVHNHSISSNPEHVFWDFMNFWEVQEFYAFVFTYIGLLEFFELHDIAEEERTWYLRSTAERIMERFRDVEERTRLELWVYQQEQQPTTEEIDAQYLRLIRTSGVDWSGLEDILKKGWQKPHTFRFAFYNVDFAIAMIAALQFVHAFEQDRDAALERLKSSMLLGATTGSKQIFAAAGIEYPFQKDQLALARTVLAGWLG</sequence>
<proteinExistence type="inferred from homology"/>
<keyword evidence="3 6" id="KW-0378">Hydrolase</keyword>
<dbReference type="GO" id="GO:0004222">
    <property type="term" value="F:metalloendopeptidase activity"/>
    <property type="evidence" value="ECO:0007669"/>
    <property type="project" value="InterPro"/>
</dbReference>
<evidence type="ECO:0000313" key="9">
    <source>
        <dbReference type="Proteomes" id="UP000197208"/>
    </source>
</evidence>
<accession>A0A246BHV2</accession>
<evidence type="ECO:0000256" key="4">
    <source>
        <dbReference type="ARBA" id="ARBA00022833"/>
    </source>
</evidence>
<dbReference type="Pfam" id="PF01432">
    <property type="entry name" value="Peptidase_M3"/>
    <property type="match status" value="1"/>
</dbReference>